<dbReference type="Gene3D" id="1.20.1330.10">
    <property type="entry name" value="f41 fragment of flagellin, N-terminal domain"/>
    <property type="match status" value="1"/>
</dbReference>
<keyword evidence="4" id="KW-0966">Cell projection</keyword>
<keyword evidence="1" id="KW-0975">Bacterial flagellum</keyword>
<dbReference type="Pfam" id="PF00669">
    <property type="entry name" value="Flagellin_N"/>
    <property type="match status" value="1"/>
</dbReference>
<dbReference type="InterPro" id="IPR001029">
    <property type="entry name" value="Flagellin_N"/>
</dbReference>
<dbReference type="EMBL" id="VSSQ01005118">
    <property type="protein sequence ID" value="MPM27918.1"/>
    <property type="molecule type" value="Genomic_DNA"/>
</dbReference>
<feature type="domain" description="Flagellin N-terminal" evidence="2">
    <location>
        <begin position="3"/>
        <end position="137"/>
    </location>
</feature>
<dbReference type="InterPro" id="IPR042187">
    <property type="entry name" value="Flagellin_C_sub2"/>
</dbReference>
<name>A0A644YIT1_9ZZZZ</name>
<dbReference type="AlphaFoldDB" id="A0A644YIT1"/>
<dbReference type="Pfam" id="PF00700">
    <property type="entry name" value="Flagellin_C"/>
    <property type="match status" value="1"/>
</dbReference>
<sequence>MRINNNITALNTFNKYTTNTEASSKAMEKLSSGFRINRAADDAAGLSISEKMRSQIAGLDQSSRNVEDGISYIQTAEGALEEVSDMLVRMKELSVEASNGTYSGTDLDNIQSEITELSAAITEVSTTTKFNGIDVFGTATTIAYGANAGESVTVAAASAFTGIATATTGALATIDVTAAGGAATAVTTIESAIDTVNTQRATYGAQQNKLTHIGNSLSTTNENISAAESNIRDVDMASEMSEYTKDNILVQAATAMLAQANSMPQNVLSLLK</sequence>
<dbReference type="GO" id="GO:0005198">
    <property type="term" value="F:structural molecule activity"/>
    <property type="evidence" value="ECO:0007669"/>
    <property type="project" value="InterPro"/>
</dbReference>
<dbReference type="PANTHER" id="PTHR42792:SF2">
    <property type="entry name" value="FLAGELLIN"/>
    <property type="match status" value="1"/>
</dbReference>
<dbReference type="PANTHER" id="PTHR42792">
    <property type="entry name" value="FLAGELLIN"/>
    <property type="match status" value="1"/>
</dbReference>
<gene>
    <name evidence="4" type="primary">hag_4</name>
    <name evidence="4" type="ORF">SDC9_74434</name>
</gene>
<organism evidence="4">
    <name type="scientific">bioreactor metagenome</name>
    <dbReference type="NCBI Taxonomy" id="1076179"/>
    <lineage>
        <taxon>unclassified sequences</taxon>
        <taxon>metagenomes</taxon>
        <taxon>ecological metagenomes</taxon>
    </lineage>
</organism>
<reference evidence="4" key="1">
    <citation type="submission" date="2019-08" db="EMBL/GenBank/DDBJ databases">
        <authorList>
            <person name="Kucharzyk K."/>
            <person name="Murdoch R.W."/>
            <person name="Higgins S."/>
            <person name="Loffler F."/>
        </authorList>
    </citation>
    <scope>NUCLEOTIDE SEQUENCE</scope>
</reference>
<dbReference type="SUPFAM" id="SSF64518">
    <property type="entry name" value="Phase 1 flagellin"/>
    <property type="match status" value="1"/>
</dbReference>
<comment type="caution">
    <text evidence="4">The sequence shown here is derived from an EMBL/GenBank/DDBJ whole genome shotgun (WGS) entry which is preliminary data.</text>
</comment>
<dbReference type="PRINTS" id="PR00207">
    <property type="entry name" value="FLAGELLIN"/>
</dbReference>
<accession>A0A644YIT1</accession>
<dbReference type="InterPro" id="IPR001492">
    <property type="entry name" value="Flagellin"/>
</dbReference>
<dbReference type="GO" id="GO:0009288">
    <property type="term" value="C:bacterial-type flagellum"/>
    <property type="evidence" value="ECO:0007669"/>
    <property type="project" value="InterPro"/>
</dbReference>
<feature type="domain" description="Flagellin C-terminal" evidence="3">
    <location>
        <begin position="187"/>
        <end position="271"/>
    </location>
</feature>
<keyword evidence="4" id="KW-0969">Cilium</keyword>
<evidence type="ECO:0000259" key="3">
    <source>
        <dbReference type="Pfam" id="PF00700"/>
    </source>
</evidence>
<keyword evidence="4" id="KW-0282">Flagellum</keyword>
<evidence type="ECO:0000256" key="1">
    <source>
        <dbReference type="ARBA" id="ARBA00023143"/>
    </source>
</evidence>
<dbReference type="Gene3D" id="6.10.10.10">
    <property type="entry name" value="Flagellar export chaperone, C-terminal domain"/>
    <property type="match status" value="1"/>
</dbReference>
<evidence type="ECO:0000313" key="4">
    <source>
        <dbReference type="EMBL" id="MPM27918.1"/>
    </source>
</evidence>
<dbReference type="InterPro" id="IPR046358">
    <property type="entry name" value="Flagellin_C"/>
</dbReference>
<evidence type="ECO:0000259" key="2">
    <source>
        <dbReference type="Pfam" id="PF00669"/>
    </source>
</evidence>
<protein>
    <submittedName>
        <fullName evidence="4">Flagellin</fullName>
    </submittedName>
</protein>
<proteinExistence type="predicted"/>